<evidence type="ECO:0000256" key="1">
    <source>
        <dbReference type="SAM" id="MobiDB-lite"/>
    </source>
</evidence>
<protein>
    <submittedName>
        <fullName evidence="2">Uncharacterized protein</fullName>
    </submittedName>
</protein>
<keyword evidence="3" id="KW-1185">Reference proteome</keyword>
<proteinExistence type="predicted"/>
<gene>
    <name evidence="2" type="ORF">AWC27_20435</name>
</gene>
<sequence length="132" mass="14159">MSALDRFNRLRRPAQRNPRSCLAPENEEQEFARHSAQASCWLTPANQYSFIGGSPVDFESVTTQPPTQITAAAANVSPQGGVHFRGEATGPIAIGAANVLVMNKELVEIGQSADPANAKEANRRAGSDPRDE</sequence>
<feature type="region of interest" description="Disordered" evidence="1">
    <location>
        <begin position="109"/>
        <end position="132"/>
    </location>
</feature>
<evidence type="ECO:0000313" key="2">
    <source>
        <dbReference type="EMBL" id="ORX14294.1"/>
    </source>
</evidence>
<evidence type="ECO:0000313" key="3">
    <source>
        <dbReference type="Proteomes" id="UP000193317"/>
    </source>
</evidence>
<name>A0A1X2F7B3_MYCSZ</name>
<feature type="region of interest" description="Disordered" evidence="1">
    <location>
        <begin position="1"/>
        <end position="28"/>
    </location>
</feature>
<dbReference type="Proteomes" id="UP000193317">
    <property type="component" value="Unassembled WGS sequence"/>
</dbReference>
<comment type="caution">
    <text evidence="2">The sequence shown here is derived from an EMBL/GenBank/DDBJ whole genome shotgun (WGS) entry which is preliminary data.</text>
</comment>
<dbReference type="EMBL" id="LQPW01000019">
    <property type="protein sequence ID" value="ORX14294.1"/>
    <property type="molecule type" value="Genomic_DNA"/>
</dbReference>
<accession>A0A1X2F7B3</accession>
<dbReference type="AlphaFoldDB" id="A0A1X2F7B3"/>
<reference evidence="2 3" key="1">
    <citation type="submission" date="2016-01" db="EMBL/GenBank/DDBJ databases">
        <title>The new phylogeny of the genus Mycobacterium.</title>
        <authorList>
            <person name="Tarcisio F."/>
            <person name="Conor M."/>
            <person name="Antonella G."/>
            <person name="Elisabetta G."/>
            <person name="Giulia F.S."/>
            <person name="Sara T."/>
            <person name="Anna F."/>
            <person name="Clotilde B."/>
            <person name="Roberto B."/>
            <person name="Veronica D.S."/>
            <person name="Fabio R."/>
            <person name="Monica P."/>
            <person name="Olivier J."/>
            <person name="Enrico T."/>
            <person name="Nicola S."/>
        </authorList>
    </citation>
    <scope>NUCLEOTIDE SEQUENCE [LARGE SCALE GENOMIC DNA]</scope>
    <source>
        <strain evidence="2 3">DSM 44166</strain>
    </source>
</reference>
<feature type="compositionally biased region" description="Basic and acidic residues" evidence="1">
    <location>
        <begin position="120"/>
        <end position="132"/>
    </location>
</feature>
<organism evidence="2 3">
    <name type="scientific">Mycobacterium szulgai</name>
    <dbReference type="NCBI Taxonomy" id="1787"/>
    <lineage>
        <taxon>Bacteria</taxon>
        <taxon>Bacillati</taxon>
        <taxon>Actinomycetota</taxon>
        <taxon>Actinomycetes</taxon>
        <taxon>Mycobacteriales</taxon>
        <taxon>Mycobacteriaceae</taxon>
        <taxon>Mycobacterium</taxon>
    </lineage>
</organism>